<evidence type="ECO:0000256" key="2">
    <source>
        <dbReference type="SAM" id="MobiDB-lite"/>
    </source>
</evidence>
<feature type="coiled-coil region" evidence="1">
    <location>
        <begin position="361"/>
        <end position="395"/>
    </location>
</feature>
<accession>A0A7W9SDC5</accession>
<feature type="compositionally biased region" description="Low complexity" evidence="2">
    <location>
        <begin position="14"/>
        <end position="28"/>
    </location>
</feature>
<organism evidence="3 4">
    <name type="scientific">Oribacterium sinus</name>
    <dbReference type="NCBI Taxonomy" id="237576"/>
    <lineage>
        <taxon>Bacteria</taxon>
        <taxon>Bacillati</taxon>
        <taxon>Bacillota</taxon>
        <taxon>Clostridia</taxon>
        <taxon>Lachnospirales</taxon>
        <taxon>Lachnospiraceae</taxon>
        <taxon>Oribacterium</taxon>
    </lineage>
</organism>
<feature type="coiled-coil region" evidence="1">
    <location>
        <begin position="488"/>
        <end position="518"/>
    </location>
</feature>
<dbReference type="EMBL" id="JACHHH010000001">
    <property type="protein sequence ID" value="MBB6040089.1"/>
    <property type="molecule type" value="Genomic_DNA"/>
</dbReference>
<reference evidence="3 4" key="1">
    <citation type="submission" date="2020-08" db="EMBL/GenBank/DDBJ databases">
        <title>Genomic Encyclopedia of Type Strains, Phase IV (KMG-IV): sequencing the most valuable type-strain genomes for metagenomic binning, comparative biology and taxonomic classification.</title>
        <authorList>
            <person name="Goeker M."/>
        </authorList>
    </citation>
    <scope>NUCLEOTIDE SEQUENCE [LARGE SCALE GENOMIC DNA]</scope>
    <source>
        <strain evidence="3 4">DSM 17245</strain>
    </source>
</reference>
<protein>
    <submittedName>
        <fullName evidence="3">ABC-type transporter Mla subunit MlaD</fullName>
    </submittedName>
</protein>
<evidence type="ECO:0000313" key="3">
    <source>
        <dbReference type="EMBL" id="MBB6040089.1"/>
    </source>
</evidence>
<dbReference type="RefSeq" id="WP_183681420.1">
    <property type="nucleotide sequence ID" value="NZ_JACHHH010000001.1"/>
</dbReference>
<dbReference type="GeneID" id="85013624"/>
<dbReference type="Proteomes" id="UP000522163">
    <property type="component" value="Unassembled WGS sequence"/>
</dbReference>
<dbReference type="AlphaFoldDB" id="A0A7W9SDC5"/>
<evidence type="ECO:0000313" key="4">
    <source>
        <dbReference type="Proteomes" id="UP000522163"/>
    </source>
</evidence>
<feature type="compositionally biased region" description="Polar residues" evidence="2">
    <location>
        <begin position="1"/>
        <end position="13"/>
    </location>
</feature>
<name>A0A7W9SDC5_9FIRM</name>
<sequence length="684" mass="76380">MKNQKIYNRETASNQNGNHNGNQKNTRNGKQRSSERNKQWKRAVCIALCLSQVLALSISALAEVQKPRYHENYYALLSPTGEFKQGSLVREYETKGYSSLTDYGTYENVKNLSNSVAVESNGNQHTLDLSKGNVDSLFLEGETSEPYSLLPWSIQIRYELNGLEVQPETLAGEKGLVKIHVQFKKNPNAQDYAAKNYVLMAKSSFSAEDILSLKAEKAQVVSLGEKKEVIFVLLPGEEDDFTIEVGSNSFSFSGLQFQMAPLRSSQVEKITDLREAKEESEDSYRALKDAGNSLLDSLDASQKSVEAMRKNINNSEALLRKTQEEGRAYQNNRDQIYQDMETVNSSISPLTENVEDFNGLSRDTKNNISESQSNMNRLQNAMLELEDSLVALRGDVPGQTEIDKAQQSLSQVEALLSAKKQGSVQNSLANLSAKLEGSPLKDQIMALVQEYISMQAEEAGTEAEMQKLAMEKLSPALKEFSSNAHSGLTNSKESLSVLEDNIEDVKRLQETLKSYAEKGEETGRNLNTLLENSQKTMEDLRGTLQEQDAYLRGKREEAYSSIENNLNATEKMLKNGEAVLDSTGAVRNAKGELEALVEKKWDENVGEKSSVLEIDPNRPIESLMPSENDNIVDVAVTLRTEEIKEVKEETVKTKETKEPSLWDRLRQVANKVWKGITSIFKGGK</sequence>
<evidence type="ECO:0000256" key="1">
    <source>
        <dbReference type="SAM" id="Coils"/>
    </source>
</evidence>
<proteinExistence type="predicted"/>
<feature type="coiled-coil region" evidence="1">
    <location>
        <begin position="270"/>
        <end position="332"/>
    </location>
</feature>
<gene>
    <name evidence="3" type="ORF">HNQ46_000050</name>
</gene>
<keyword evidence="1" id="KW-0175">Coiled coil</keyword>
<feature type="region of interest" description="Disordered" evidence="2">
    <location>
        <begin position="1"/>
        <end position="36"/>
    </location>
</feature>
<comment type="caution">
    <text evidence="3">The sequence shown here is derived from an EMBL/GenBank/DDBJ whole genome shotgun (WGS) entry which is preliminary data.</text>
</comment>